<proteinExistence type="inferred from homology"/>
<feature type="region of interest" description="Disordered" evidence="6">
    <location>
        <begin position="364"/>
        <end position="402"/>
    </location>
</feature>
<feature type="region of interest" description="Disordered" evidence="6">
    <location>
        <begin position="613"/>
        <end position="638"/>
    </location>
</feature>
<dbReference type="Pfam" id="PF03343">
    <property type="entry name" value="SART-1"/>
    <property type="match status" value="2"/>
</dbReference>
<comment type="subcellular location">
    <subcellularLocation>
        <location evidence="1">Nucleus</location>
    </subcellularLocation>
</comment>
<dbReference type="PANTHER" id="PTHR14152">
    <property type="entry name" value="SQUAMOUS CELL CARCINOMA ANTIGEN RECOGNISED BY CYTOTOXIC T LYMPHOCYTES"/>
    <property type="match status" value="1"/>
</dbReference>
<feature type="compositionally biased region" description="Polar residues" evidence="6">
    <location>
        <begin position="386"/>
        <end position="400"/>
    </location>
</feature>
<dbReference type="STRING" id="65357.A0A024FSV4"/>
<feature type="region of interest" description="Disordered" evidence="6">
    <location>
        <begin position="1"/>
        <end position="114"/>
    </location>
</feature>
<reference evidence="7 8" key="1">
    <citation type="submission" date="2012-05" db="EMBL/GenBank/DDBJ databases">
        <title>Recombination and specialization in a pathogen metapopulation.</title>
        <authorList>
            <person name="Gardiner A."/>
            <person name="Kemen E."/>
            <person name="Schultz-Larsen T."/>
            <person name="MacLean D."/>
            <person name="Van Oosterhout C."/>
            <person name="Jones J.D.G."/>
        </authorList>
    </citation>
    <scope>NUCLEOTIDE SEQUENCE [LARGE SCALE GENOMIC DNA]</scope>
    <source>
        <strain evidence="7 8">Ac Nc2</strain>
    </source>
</reference>
<name>A0A024FSV4_9STRA</name>
<sequence length="772" mass="88285">MPRHRRPHHSRRRSRSAAHSDSNSSSSSSHSFSSSPRKHRKRSTSHTRRQTRHKSRSYRRSKSHHRSRSQSPRRTTKPPRKHRQSSRAPSSPKKAQKPVEEHGESSLSIEETNRLRLQLGLKPLSNETKSSKETVNLQKSRESFILEKKQQEVQDALKESQQKRELGNWAHEKSIGELLSDESKMNAKDWVSKTRQLQQKVTLQESKEEYKTAELENIKVAHAIDAFEEGEEVILTLRDTSVLCKDGGKVNEDEDELVNVSLAEKDRHREKQIKLQRAMMPAYTGYDDDEFIQVGKKRTIKPKLLGQYDEEEDGKARQEKHTFRLGQNGMAVSEKKSQQPVQMENDENSVTLIMNKSVGMAIDQEETQPQFHKREKKKQNKKLRRISNQQEMSENELTTQDDVREADALVSQLEAEALSHGGNSDRRKRIRYEDIEEKKEEEKLARFQQARVTANQQSLEAFERSGIPKRRHVQAIDEPDDFSLELSASIATTRKWMQSATKVTPAEVSGGFQTEEERITAFVSSQFAESKTESEGGVMVSESDLATSGNIFIENEEPNSNVVVFNDATDFETRLKNAMAQQQNQFRMLNGSNPIAAREATIEKIAVPAEEVDITPKKEENPLDADGEEDNDGKAWGEEQPLVSNGVAATLELLRKTGNLKDTRIERQAGRANDARDRDFDDQLRIKNGVKLDYRDEFGRLLTKKEAFRLLSYKFHGHEPGKKRKEKRIKQLKEEITSQKLLSGEGSTKMMKILEKKQKHAKQAHVILSGGT</sequence>
<dbReference type="GO" id="GO:0046540">
    <property type="term" value="C:U4/U6 x U5 tri-snRNP complex"/>
    <property type="evidence" value="ECO:0007669"/>
    <property type="project" value="InterPro"/>
</dbReference>
<feature type="compositionally biased region" description="Basic residues" evidence="6">
    <location>
        <begin position="371"/>
        <end position="385"/>
    </location>
</feature>
<dbReference type="InParanoid" id="A0A024FSV4"/>
<gene>
    <name evidence="7" type="ORF">BN9_059790</name>
</gene>
<evidence type="ECO:0000256" key="3">
    <source>
        <dbReference type="ARBA" id="ARBA00022664"/>
    </source>
</evidence>
<feature type="compositionally biased region" description="Basic residues" evidence="6">
    <location>
        <begin position="36"/>
        <end position="68"/>
    </location>
</feature>
<evidence type="ECO:0000313" key="7">
    <source>
        <dbReference type="EMBL" id="CCI10108.1"/>
    </source>
</evidence>
<evidence type="ECO:0000256" key="6">
    <source>
        <dbReference type="SAM" id="MobiDB-lite"/>
    </source>
</evidence>
<dbReference type="GO" id="GO:0045292">
    <property type="term" value="P:mRNA cis splicing, via spliceosome"/>
    <property type="evidence" value="ECO:0007669"/>
    <property type="project" value="TreeGrafter"/>
</dbReference>
<accession>A0A024FSV4</accession>
<evidence type="ECO:0000256" key="5">
    <source>
        <dbReference type="ARBA" id="ARBA00023242"/>
    </source>
</evidence>
<comment type="similarity">
    <text evidence="2">Belongs to the SNU66/SART1 family.</text>
</comment>
<evidence type="ECO:0008006" key="9">
    <source>
        <dbReference type="Google" id="ProtNLM"/>
    </source>
</evidence>
<keyword evidence="8" id="KW-1185">Reference proteome</keyword>
<protein>
    <recommendedName>
        <fullName evidence="9">U4/U6.U5 tri-snRNP-associated protein 1</fullName>
    </recommendedName>
</protein>
<dbReference type="Pfam" id="PF19252">
    <property type="entry name" value="HIND"/>
    <property type="match status" value="1"/>
</dbReference>
<dbReference type="GO" id="GO:0000481">
    <property type="term" value="P:maturation of 5S rRNA"/>
    <property type="evidence" value="ECO:0007669"/>
    <property type="project" value="TreeGrafter"/>
</dbReference>
<feature type="compositionally biased region" description="Acidic residues" evidence="6">
    <location>
        <begin position="622"/>
        <end position="631"/>
    </location>
</feature>
<evidence type="ECO:0000256" key="1">
    <source>
        <dbReference type="ARBA" id="ARBA00004123"/>
    </source>
</evidence>
<dbReference type="Proteomes" id="UP000053237">
    <property type="component" value="Unassembled WGS sequence"/>
</dbReference>
<evidence type="ECO:0000256" key="2">
    <source>
        <dbReference type="ARBA" id="ARBA00006076"/>
    </source>
</evidence>
<dbReference type="AlphaFoldDB" id="A0A024FSV4"/>
<organism evidence="7 8">
    <name type="scientific">Albugo candida</name>
    <dbReference type="NCBI Taxonomy" id="65357"/>
    <lineage>
        <taxon>Eukaryota</taxon>
        <taxon>Sar</taxon>
        <taxon>Stramenopiles</taxon>
        <taxon>Oomycota</taxon>
        <taxon>Peronosporomycetes</taxon>
        <taxon>Albuginales</taxon>
        <taxon>Albuginaceae</taxon>
        <taxon>Albugo</taxon>
    </lineage>
</organism>
<evidence type="ECO:0000256" key="4">
    <source>
        <dbReference type="ARBA" id="ARBA00023187"/>
    </source>
</evidence>
<feature type="compositionally biased region" description="Basic residues" evidence="6">
    <location>
        <begin position="1"/>
        <end position="16"/>
    </location>
</feature>
<dbReference type="OrthoDB" id="5583at2759"/>
<dbReference type="InterPro" id="IPR005011">
    <property type="entry name" value="SNU66/SART1"/>
</dbReference>
<dbReference type="EMBL" id="CAIX01000089">
    <property type="protein sequence ID" value="CCI10108.1"/>
    <property type="molecule type" value="Genomic_DNA"/>
</dbReference>
<dbReference type="InterPro" id="IPR045347">
    <property type="entry name" value="HIND"/>
</dbReference>
<keyword evidence="5" id="KW-0539">Nucleus</keyword>
<feature type="compositionally biased region" description="Basic residues" evidence="6">
    <location>
        <begin position="74"/>
        <end position="85"/>
    </location>
</feature>
<comment type="caution">
    <text evidence="7">The sequence shown here is derived from an EMBL/GenBank/DDBJ whole genome shotgun (WGS) entry which is preliminary data.</text>
</comment>
<evidence type="ECO:0000313" key="8">
    <source>
        <dbReference type="Proteomes" id="UP000053237"/>
    </source>
</evidence>
<feature type="compositionally biased region" description="Low complexity" evidence="6">
    <location>
        <begin position="17"/>
        <end position="35"/>
    </location>
</feature>
<keyword evidence="4" id="KW-0508">mRNA splicing</keyword>
<keyword evidence="3" id="KW-0507">mRNA processing</keyword>
<dbReference type="PANTHER" id="PTHR14152:SF5">
    <property type="entry name" value="U4_U6.U5 TRI-SNRNP-ASSOCIATED PROTEIN 1"/>
    <property type="match status" value="1"/>
</dbReference>